<reference evidence="1 2" key="1">
    <citation type="submission" date="2019-07" db="EMBL/GenBank/DDBJ databases">
        <title>Whole genome shotgun sequence of Deinococcus cellulosilyticus NBRC 106333.</title>
        <authorList>
            <person name="Hosoyama A."/>
            <person name="Uohara A."/>
            <person name="Ohji S."/>
            <person name="Ichikawa N."/>
        </authorList>
    </citation>
    <scope>NUCLEOTIDE SEQUENCE [LARGE SCALE GENOMIC DNA]</scope>
    <source>
        <strain evidence="1 2">NBRC 106333</strain>
    </source>
</reference>
<comment type="caution">
    <text evidence="1">The sequence shown here is derived from an EMBL/GenBank/DDBJ whole genome shotgun (WGS) entry which is preliminary data.</text>
</comment>
<dbReference type="EMBL" id="BJXB01000002">
    <property type="protein sequence ID" value="GEM44923.1"/>
    <property type="molecule type" value="Genomic_DNA"/>
</dbReference>
<protein>
    <submittedName>
        <fullName evidence="1">Uncharacterized protein</fullName>
    </submittedName>
</protein>
<keyword evidence="2" id="KW-1185">Reference proteome</keyword>
<gene>
    <name evidence="1" type="ORF">DC3_05580</name>
</gene>
<proteinExistence type="predicted"/>
<organism evidence="1 2">
    <name type="scientific">Deinococcus cellulosilyticus (strain DSM 18568 / NBRC 106333 / KACC 11606 / 5516J-15)</name>
    <dbReference type="NCBI Taxonomy" id="1223518"/>
    <lineage>
        <taxon>Bacteria</taxon>
        <taxon>Thermotogati</taxon>
        <taxon>Deinococcota</taxon>
        <taxon>Deinococci</taxon>
        <taxon>Deinococcales</taxon>
        <taxon>Deinococcaceae</taxon>
        <taxon>Deinococcus</taxon>
    </lineage>
</organism>
<dbReference type="Proteomes" id="UP000321306">
    <property type="component" value="Unassembled WGS sequence"/>
</dbReference>
<dbReference type="RefSeq" id="WP_146882093.1">
    <property type="nucleotide sequence ID" value="NZ_BJXB01000002.1"/>
</dbReference>
<evidence type="ECO:0000313" key="1">
    <source>
        <dbReference type="EMBL" id="GEM44923.1"/>
    </source>
</evidence>
<sequence length="215" mass="24821">MDLENLFNKEAKHLRREAHLLTTTETPSGIVGYWGGQFKYPSSFSDQQNTQHILTLLSQAVPSAQRGLTAFQHEGPDDEALYQVCTDSYPLLEPEPLYMVPRTSLPPIQAICLHGSSDVERWLQSMGLSRMDHWKLPADLEDMYNDLVGFEPWFWWQEEGIVAVLNPWHVMWPDDEMYSIPPVELKVGTLRDAEPYLQIWHSKASQAFWMDSKIT</sequence>
<evidence type="ECO:0000313" key="2">
    <source>
        <dbReference type="Proteomes" id="UP000321306"/>
    </source>
</evidence>
<name>A0A511MWF7_DEIC1</name>
<dbReference type="OrthoDB" id="1246679at2"/>
<dbReference type="AlphaFoldDB" id="A0A511MWF7"/>
<accession>A0A511MWF7</accession>